<dbReference type="Proteomes" id="UP000530928">
    <property type="component" value="Unassembled WGS sequence"/>
</dbReference>
<evidence type="ECO:0000313" key="2">
    <source>
        <dbReference type="Proteomes" id="UP000530928"/>
    </source>
</evidence>
<organism evidence="1 2">
    <name type="scientific">Nonomuraea soli</name>
    <dbReference type="NCBI Taxonomy" id="1032476"/>
    <lineage>
        <taxon>Bacteria</taxon>
        <taxon>Bacillati</taxon>
        <taxon>Actinomycetota</taxon>
        <taxon>Actinomycetes</taxon>
        <taxon>Streptosporangiales</taxon>
        <taxon>Streptosporangiaceae</taxon>
        <taxon>Nonomuraea</taxon>
    </lineage>
</organism>
<keyword evidence="2" id="KW-1185">Reference proteome</keyword>
<name>A0A7W0CK71_9ACTN</name>
<dbReference type="EMBL" id="JACDUR010000004">
    <property type="protein sequence ID" value="MBA2892460.1"/>
    <property type="molecule type" value="Genomic_DNA"/>
</dbReference>
<reference evidence="1 2" key="1">
    <citation type="submission" date="2020-07" db="EMBL/GenBank/DDBJ databases">
        <title>Genomic Encyclopedia of Type Strains, Phase IV (KMG-IV): sequencing the most valuable type-strain genomes for metagenomic binning, comparative biology and taxonomic classification.</title>
        <authorList>
            <person name="Goeker M."/>
        </authorList>
    </citation>
    <scope>NUCLEOTIDE SEQUENCE [LARGE SCALE GENOMIC DNA]</scope>
    <source>
        <strain evidence="1 2">DSM 45533</strain>
    </source>
</reference>
<dbReference type="RefSeq" id="WP_181611231.1">
    <property type="nucleotide sequence ID" value="NZ_BAABAM010000003.1"/>
</dbReference>
<dbReference type="AlphaFoldDB" id="A0A7W0CK71"/>
<accession>A0A7W0CK71</accession>
<protein>
    <submittedName>
        <fullName evidence="1">Uncharacterized protein</fullName>
    </submittedName>
</protein>
<proteinExistence type="predicted"/>
<evidence type="ECO:0000313" key="1">
    <source>
        <dbReference type="EMBL" id="MBA2892460.1"/>
    </source>
</evidence>
<comment type="caution">
    <text evidence="1">The sequence shown here is derived from an EMBL/GenBank/DDBJ whole genome shotgun (WGS) entry which is preliminary data.</text>
</comment>
<sequence length="368" mass="40565">MRKSYTGVIVTAVLLGGLVLLALLALLVALVLRTAPQTGKRAATSSPSPQQRAEQLEQASALLTSGQVVKLSYRPASEKADVTGQVVYVRDDLAVGEYVRGKGRARVVVAYGKQFVNGDVTWWWDQYDDDQEYAWLLAGHWYENGDGLGHDLHIGLTPSSIANTLDLAASRGTGYTADGKGIAWSLGEGDYRQEFWLSDDPKEFTLKVRTDVNQGRVYDLTYTVVPRFERQPVYDELVDAVDGLRTAASMWSSQAFTTFKWGSCDGSACTMKVTMTVGEGSGRGAAVGRMMLYTKKKKLGSCETVRRFTYSSKEQKLTVSCAVRGDTWRVFWTAGAKQDYWGQTYAAEVALKEAQVDVLLLQIAELRD</sequence>
<gene>
    <name evidence="1" type="ORF">HNR30_003814</name>
</gene>